<protein>
    <submittedName>
        <fullName evidence="8">TMV resistance protein N</fullName>
    </submittedName>
</protein>
<evidence type="ECO:0000313" key="9">
    <source>
        <dbReference type="Proteomes" id="UP000288805"/>
    </source>
</evidence>
<keyword evidence="3" id="KW-0963">Cytoplasm</keyword>
<keyword evidence="4" id="KW-0520">NAD</keyword>
<dbReference type="InterPro" id="IPR044974">
    <property type="entry name" value="Disease_R_plants"/>
</dbReference>
<dbReference type="AlphaFoldDB" id="A0A438FJ99"/>
<comment type="similarity">
    <text evidence="6">Belongs to the disease resistance TIR-NB-LRR family.</text>
</comment>
<comment type="subcellular location">
    <subcellularLocation>
        <location evidence="2">Cytoplasm</location>
    </subcellularLocation>
    <subcellularLocation>
        <location evidence="1">Nucleus</location>
    </subcellularLocation>
</comment>
<dbReference type="Gene3D" id="3.40.50.10140">
    <property type="entry name" value="Toll/interleukin-1 receptor homology (TIR) domain"/>
    <property type="match status" value="1"/>
</dbReference>
<dbReference type="InterPro" id="IPR035897">
    <property type="entry name" value="Toll_tir_struct_dom_sf"/>
</dbReference>
<evidence type="ECO:0000256" key="4">
    <source>
        <dbReference type="ARBA" id="ARBA00023027"/>
    </source>
</evidence>
<evidence type="ECO:0000259" key="7">
    <source>
        <dbReference type="PROSITE" id="PS50104"/>
    </source>
</evidence>
<dbReference type="SMART" id="SM00255">
    <property type="entry name" value="TIR"/>
    <property type="match status" value="1"/>
</dbReference>
<accession>A0A438FJ99</accession>
<evidence type="ECO:0000256" key="1">
    <source>
        <dbReference type="ARBA" id="ARBA00004123"/>
    </source>
</evidence>
<dbReference type="EMBL" id="QGNW01000871">
    <property type="protein sequence ID" value="RVW60051.1"/>
    <property type="molecule type" value="Genomic_DNA"/>
</dbReference>
<dbReference type="PANTHER" id="PTHR11017:SF479">
    <property type="entry name" value="DISEASE RESISTANCE PROTEIN (TIR-NBS-LRR CLASS) FAMILY"/>
    <property type="match status" value="1"/>
</dbReference>
<gene>
    <name evidence="8" type="primary">N_173</name>
    <name evidence="8" type="ORF">CK203_089523</name>
</gene>
<name>A0A438FJ99_VITVI</name>
<dbReference type="PANTHER" id="PTHR11017">
    <property type="entry name" value="LEUCINE-RICH REPEAT-CONTAINING PROTEIN"/>
    <property type="match status" value="1"/>
</dbReference>
<evidence type="ECO:0000256" key="2">
    <source>
        <dbReference type="ARBA" id="ARBA00004496"/>
    </source>
</evidence>
<dbReference type="PROSITE" id="PS50104">
    <property type="entry name" value="TIR"/>
    <property type="match status" value="1"/>
</dbReference>
<dbReference type="Proteomes" id="UP000288805">
    <property type="component" value="Unassembled WGS sequence"/>
</dbReference>
<evidence type="ECO:0000313" key="8">
    <source>
        <dbReference type="EMBL" id="RVW60051.1"/>
    </source>
</evidence>
<sequence length="232" mass="26602">MAAAAASFSQRRYDVFLRFRGEDTRNNFTAHLNKELRAQGIDSFIDEEKLERGKAISSTLVAPLENSKFSIIVLSQNYASSRWCLEELVKILECKESRAQRVVPIFYNVDPLDVKNHRGKFGEALAKHEENFKENMKRVQIWRDALTQVADRLIMQLCFKYGKNESLLLQEIVKDILNKSLSTSIDDTKNLVGIGARIQEMEMQLCLKSNDIRMVEIWGVGRTGKTTLVEIL</sequence>
<dbReference type="GO" id="GO:0005634">
    <property type="term" value="C:nucleus"/>
    <property type="evidence" value="ECO:0007669"/>
    <property type="project" value="UniProtKB-SubCell"/>
</dbReference>
<dbReference type="GO" id="GO:0043068">
    <property type="term" value="P:positive regulation of programmed cell death"/>
    <property type="evidence" value="ECO:0007669"/>
    <property type="project" value="UniProtKB-ARBA"/>
</dbReference>
<evidence type="ECO:0000256" key="6">
    <source>
        <dbReference type="ARBA" id="ARBA00061488"/>
    </source>
</evidence>
<proteinExistence type="inferred from homology"/>
<reference evidence="8 9" key="1">
    <citation type="journal article" date="2018" name="PLoS Genet.">
        <title>Population sequencing reveals clonal diversity and ancestral inbreeding in the grapevine cultivar Chardonnay.</title>
        <authorList>
            <person name="Roach M.J."/>
            <person name="Johnson D.L."/>
            <person name="Bohlmann J."/>
            <person name="van Vuuren H.J."/>
            <person name="Jones S.J."/>
            <person name="Pretorius I.S."/>
            <person name="Schmidt S.A."/>
            <person name="Borneman A.R."/>
        </authorList>
    </citation>
    <scope>NUCLEOTIDE SEQUENCE [LARGE SCALE GENOMIC DNA]</scope>
    <source>
        <strain evidence="9">cv. Chardonnay</strain>
        <tissue evidence="8">Leaf</tissue>
    </source>
</reference>
<dbReference type="GO" id="GO:0007165">
    <property type="term" value="P:signal transduction"/>
    <property type="evidence" value="ECO:0007669"/>
    <property type="project" value="InterPro"/>
</dbReference>
<organism evidence="8 9">
    <name type="scientific">Vitis vinifera</name>
    <name type="common">Grape</name>
    <dbReference type="NCBI Taxonomy" id="29760"/>
    <lineage>
        <taxon>Eukaryota</taxon>
        <taxon>Viridiplantae</taxon>
        <taxon>Streptophyta</taxon>
        <taxon>Embryophyta</taxon>
        <taxon>Tracheophyta</taxon>
        <taxon>Spermatophyta</taxon>
        <taxon>Magnoliopsida</taxon>
        <taxon>eudicotyledons</taxon>
        <taxon>Gunneridae</taxon>
        <taxon>Pentapetalae</taxon>
        <taxon>rosids</taxon>
        <taxon>Vitales</taxon>
        <taxon>Vitaceae</taxon>
        <taxon>Viteae</taxon>
        <taxon>Vitis</taxon>
    </lineage>
</organism>
<comment type="caution">
    <text evidence="8">The sequence shown here is derived from an EMBL/GenBank/DDBJ whole genome shotgun (WGS) entry which is preliminary data.</text>
</comment>
<dbReference type="GO" id="GO:0005737">
    <property type="term" value="C:cytoplasm"/>
    <property type="evidence" value="ECO:0007669"/>
    <property type="project" value="UniProtKB-SubCell"/>
</dbReference>
<dbReference type="SUPFAM" id="SSF52200">
    <property type="entry name" value="Toll/Interleukin receptor TIR domain"/>
    <property type="match status" value="1"/>
</dbReference>
<evidence type="ECO:0000256" key="5">
    <source>
        <dbReference type="ARBA" id="ARBA00023242"/>
    </source>
</evidence>
<evidence type="ECO:0000256" key="3">
    <source>
        <dbReference type="ARBA" id="ARBA00022490"/>
    </source>
</evidence>
<dbReference type="GO" id="GO:0050832">
    <property type="term" value="P:defense response to fungus"/>
    <property type="evidence" value="ECO:0007669"/>
    <property type="project" value="UniProtKB-ARBA"/>
</dbReference>
<feature type="domain" description="TIR" evidence="7">
    <location>
        <begin position="11"/>
        <end position="180"/>
    </location>
</feature>
<dbReference type="FunFam" id="3.40.50.10140:FF:000007">
    <property type="entry name" value="Disease resistance protein (TIR-NBS-LRR class)"/>
    <property type="match status" value="1"/>
</dbReference>
<dbReference type="Pfam" id="PF01582">
    <property type="entry name" value="TIR"/>
    <property type="match status" value="1"/>
</dbReference>
<keyword evidence="5" id="KW-0539">Nucleus</keyword>
<dbReference type="InterPro" id="IPR000157">
    <property type="entry name" value="TIR_dom"/>
</dbReference>